<proteinExistence type="predicted"/>
<accession>A0AA52EIT8</accession>
<organism evidence="2 3">
    <name type="scientific">Temperatibacter marinus</name>
    <dbReference type="NCBI Taxonomy" id="1456591"/>
    <lineage>
        <taxon>Bacteria</taxon>
        <taxon>Pseudomonadati</taxon>
        <taxon>Pseudomonadota</taxon>
        <taxon>Alphaproteobacteria</taxon>
        <taxon>Kordiimonadales</taxon>
        <taxon>Temperatibacteraceae</taxon>
        <taxon>Temperatibacter</taxon>
    </lineage>
</organism>
<dbReference type="EMBL" id="CP123872">
    <property type="protein sequence ID" value="WND03074.1"/>
    <property type="molecule type" value="Genomic_DNA"/>
</dbReference>
<name>A0AA52EIT8_9PROT</name>
<sequence length="114" mass="12515">MVMNIKPDPNTLNILSQQQSNTVSTKTVDLNRKPIEENRDRPNTPQGQLIKRKSASDSRVSGGLSSPEELEAAKKKAIEFSSTNREAPFGRLSSSVDANGNRDIPLGQIIDIRV</sequence>
<keyword evidence="3" id="KW-1185">Reference proteome</keyword>
<dbReference type="Proteomes" id="UP001268683">
    <property type="component" value="Chromosome"/>
</dbReference>
<evidence type="ECO:0000313" key="3">
    <source>
        <dbReference type="Proteomes" id="UP001268683"/>
    </source>
</evidence>
<feature type="compositionally biased region" description="Polar residues" evidence="1">
    <location>
        <begin position="10"/>
        <end position="28"/>
    </location>
</feature>
<reference evidence="2" key="1">
    <citation type="submission" date="2023-04" db="EMBL/GenBank/DDBJ databases">
        <title>Complete genome sequence of Temperatibacter marinus.</title>
        <authorList>
            <person name="Rong J.-C."/>
            <person name="Yi M.-L."/>
            <person name="Zhao Q."/>
        </authorList>
    </citation>
    <scope>NUCLEOTIDE SEQUENCE</scope>
    <source>
        <strain evidence="2">NBRC 110045</strain>
    </source>
</reference>
<dbReference type="RefSeq" id="WP_310798923.1">
    <property type="nucleotide sequence ID" value="NZ_CP123872.1"/>
</dbReference>
<evidence type="ECO:0000256" key="1">
    <source>
        <dbReference type="SAM" id="MobiDB-lite"/>
    </source>
</evidence>
<dbReference type="KEGG" id="tmk:QGN29_01680"/>
<protein>
    <submittedName>
        <fullName evidence="2">Uncharacterized protein</fullName>
    </submittedName>
</protein>
<evidence type="ECO:0000313" key="2">
    <source>
        <dbReference type="EMBL" id="WND03074.1"/>
    </source>
</evidence>
<feature type="compositionally biased region" description="Basic and acidic residues" evidence="1">
    <location>
        <begin position="29"/>
        <end position="42"/>
    </location>
</feature>
<feature type="region of interest" description="Disordered" evidence="1">
    <location>
        <begin position="1"/>
        <end position="106"/>
    </location>
</feature>
<gene>
    <name evidence="2" type="ORF">QGN29_01680</name>
</gene>
<dbReference type="AlphaFoldDB" id="A0AA52EIT8"/>